<dbReference type="Pfam" id="PF00018">
    <property type="entry name" value="SH3_1"/>
    <property type="match status" value="1"/>
</dbReference>
<feature type="region of interest" description="Disordered" evidence="3">
    <location>
        <begin position="79"/>
        <end position="103"/>
    </location>
</feature>
<feature type="non-terminal residue" evidence="5">
    <location>
        <position position="1"/>
    </location>
</feature>
<dbReference type="InterPro" id="IPR036028">
    <property type="entry name" value="SH3-like_dom_sf"/>
</dbReference>
<dbReference type="SUPFAM" id="SSF50044">
    <property type="entry name" value="SH3-domain"/>
    <property type="match status" value="1"/>
</dbReference>
<accession>A0A9D2XCK5</accession>
<name>A0A9D2XCK5_NOTFU</name>
<evidence type="ECO:0000256" key="3">
    <source>
        <dbReference type="SAM" id="MobiDB-lite"/>
    </source>
</evidence>
<dbReference type="AlphaFoldDB" id="A0A9D2XCK5"/>
<reference evidence="5" key="1">
    <citation type="submission" date="2020-03" db="EMBL/GenBank/DDBJ databases">
        <title>Intra-Species Differences in Population Size shape Life History and Genome Evolution.</title>
        <authorList>
            <person name="Willemsen D."/>
            <person name="Cui R."/>
            <person name="Valenzano D.R."/>
        </authorList>
    </citation>
    <scope>NUCLEOTIDE SEQUENCE</scope>
    <source>
        <strain evidence="5">GRZ</strain>
        <tissue evidence="5">Whole</tissue>
    </source>
</reference>
<evidence type="ECO:0000256" key="2">
    <source>
        <dbReference type="PROSITE-ProRule" id="PRU00192"/>
    </source>
</evidence>
<keyword evidence="1 2" id="KW-0728">SH3 domain</keyword>
<dbReference type="PRINTS" id="PR01887">
    <property type="entry name" value="SPECTRNALPHA"/>
</dbReference>
<sequence length="103" mass="11682">VEEGRAVSSEPSARQNILIHHVLTPDLLTRQQQVAPTDDETGKELVLALYDYQEKSPREVTMKKGDILTLLNSTNKLNEDGETGRTWSRSRSCRRSLTTSRRT</sequence>
<comment type="caution">
    <text evidence="5">The sequence shown here is derived from an EMBL/GenBank/DDBJ whole genome shotgun (WGS) entry which is preliminary data.</text>
</comment>
<evidence type="ECO:0000313" key="6">
    <source>
        <dbReference type="Proteomes" id="UP000822369"/>
    </source>
</evidence>
<evidence type="ECO:0000256" key="1">
    <source>
        <dbReference type="ARBA" id="ARBA00022443"/>
    </source>
</evidence>
<dbReference type="Gene3D" id="2.30.30.40">
    <property type="entry name" value="SH3 Domains"/>
    <property type="match status" value="1"/>
</dbReference>
<feature type="compositionally biased region" description="Low complexity" evidence="3">
    <location>
        <begin position="84"/>
        <end position="103"/>
    </location>
</feature>
<evidence type="ECO:0000259" key="4">
    <source>
        <dbReference type="PROSITE" id="PS50002"/>
    </source>
</evidence>
<dbReference type="EMBL" id="JAAVVJ010037682">
    <property type="protein sequence ID" value="KAF7198739.1"/>
    <property type="molecule type" value="Genomic_DNA"/>
</dbReference>
<dbReference type="InterPro" id="IPR001452">
    <property type="entry name" value="SH3_domain"/>
</dbReference>
<organism evidence="5 6">
    <name type="scientific">Nothobranchius furzeri</name>
    <name type="common">Turquoise killifish</name>
    <dbReference type="NCBI Taxonomy" id="105023"/>
    <lineage>
        <taxon>Eukaryota</taxon>
        <taxon>Metazoa</taxon>
        <taxon>Chordata</taxon>
        <taxon>Craniata</taxon>
        <taxon>Vertebrata</taxon>
        <taxon>Euteleostomi</taxon>
        <taxon>Actinopterygii</taxon>
        <taxon>Neopterygii</taxon>
        <taxon>Teleostei</taxon>
        <taxon>Neoteleostei</taxon>
        <taxon>Acanthomorphata</taxon>
        <taxon>Ovalentaria</taxon>
        <taxon>Atherinomorphae</taxon>
        <taxon>Cyprinodontiformes</taxon>
        <taxon>Nothobranchiidae</taxon>
        <taxon>Nothobranchius</taxon>
    </lineage>
</organism>
<feature type="domain" description="SH3" evidence="4">
    <location>
        <begin position="41"/>
        <end position="103"/>
    </location>
</feature>
<evidence type="ECO:0000313" key="5">
    <source>
        <dbReference type="EMBL" id="KAF7198739.1"/>
    </source>
</evidence>
<dbReference type="Proteomes" id="UP000822369">
    <property type="component" value="Unassembled WGS sequence"/>
</dbReference>
<dbReference type="PROSITE" id="PS50002">
    <property type="entry name" value="SH3"/>
    <property type="match status" value="1"/>
</dbReference>
<protein>
    <submittedName>
        <fullName evidence="5">Transcript variant X1</fullName>
    </submittedName>
</protein>
<gene>
    <name evidence="5" type="ORF">G4P62_001374</name>
</gene>
<proteinExistence type="predicted"/>